<evidence type="ECO:0000256" key="1">
    <source>
        <dbReference type="ARBA" id="ARBA00006475"/>
    </source>
</evidence>
<dbReference type="RefSeq" id="XP_060436626.1">
    <property type="nucleotide sequence ID" value="XM_060571427.1"/>
</dbReference>
<evidence type="ECO:0000313" key="5">
    <source>
        <dbReference type="Proteomes" id="UP001224890"/>
    </source>
</evidence>
<proteinExistence type="inferred from homology"/>
<dbReference type="AlphaFoldDB" id="A0AAJ0AYX5"/>
<dbReference type="SFLD" id="SFLDS00019">
    <property type="entry name" value="Glutathione_Transferase_(cytos"/>
    <property type="match status" value="1"/>
</dbReference>
<reference evidence="4" key="1">
    <citation type="submission" date="2021-06" db="EMBL/GenBank/DDBJ databases">
        <title>Comparative genomics, transcriptomics and evolutionary studies reveal genomic signatures of adaptation to plant cell wall in hemibiotrophic fungi.</title>
        <authorList>
            <consortium name="DOE Joint Genome Institute"/>
            <person name="Baroncelli R."/>
            <person name="Diaz J.F."/>
            <person name="Benocci T."/>
            <person name="Peng M."/>
            <person name="Battaglia E."/>
            <person name="Haridas S."/>
            <person name="Andreopoulos W."/>
            <person name="Labutti K."/>
            <person name="Pangilinan J."/>
            <person name="Floch G.L."/>
            <person name="Makela M.R."/>
            <person name="Henrissat B."/>
            <person name="Grigoriev I.V."/>
            <person name="Crouch J.A."/>
            <person name="De Vries R.P."/>
            <person name="Sukno S.A."/>
            <person name="Thon M.R."/>
        </authorList>
    </citation>
    <scope>NUCLEOTIDE SEQUENCE</scope>
    <source>
        <strain evidence="4">CBS 193.32</strain>
    </source>
</reference>
<dbReference type="InterPro" id="IPR026928">
    <property type="entry name" value="FAX/IsoI-like"/>
</dbReference>
<dbReference type="PANTHER" id="PTHR12289">
    <property type="entry name" value="METAXIN RELATED"/>
    <property type="match status" value="1"/>
</dbReference>
<keyword evidence="5" id="KW-1185">Reference proteome</keyword>
<dbReference type="PANTHER" id="PTHR12289:SF41">
    <property type="entry name" value="FAILED AXON CONNECTIONS-RELATED"/>
    <property type="match status" value="1"/>
</dbReference>
<dbReference type="SFLD" id="SFLDG01200">
    <property type="entry name" value="SUF1.1"/>
    <property type="match status" value="1"/>
</dbReference>
<comment type="similarity">
    <text evidence="1">Belongs to the FAX family.</text>
</comment>
<organism evidence="4 5">
    <name type="scientific">Colletotrichum godetiae</name>
    <dbReference type="NCBI Taxonomy" id="1209918"/>
    <lineage>
        <taxon>Eukaryota</taxon>
        <taxon>Fungi</taxon>
        <taxon>Dikarya</taxon>
        <taxon>Ascomycota</taxon>
        <taxon>Pezizomycotina</taxon>
        <taxon>Sordariomycetes</taxon>
        <taxon>Hypocreomycetidae</taxon>
        <taxon>Glomerellales</taxon>
        <taxon>Glomerellaceae</taxon>
        <taxon>Colletotrichum</taxon>
        <taxon>Colletotrichum acutatum species complex</taxon>
    </lineage>
</organism>
<feature type="domain" description="Thioredoxin-like fold" evidence="3">
    <location>
        <begin position="27"/>
        <end position="127"/>
    </location>
</feature>
<dbReference type="GO" id="GO:0005737">
    <property type="term" value="C:cytoplasm"/>
    <property type="evidence" value="ECO:0007669"/>
    <property type="project" value="TreeGrafter"/>
</dbReference>
<evidence type="ECO:0000313" key="4">
    <source>
        <dbReference type="EMBL" id="KAK1700871.1"/>
    </source>
</evidence>
<dbReference type="InterPro" id="IPR040079">
    <property type="entry name" value="Glutathione_S-Trfase"/>
</dbReference>
<dbReference type="InterPro" id="IPR012336">
    <property type="entry name" value="Thioredoxin-like_fold"/>
</dbReference>
<evidence type="ECO:0000259" key="3">
    <source>
        <dbReference type="Pfam" id="PF17172"/>
    </source>
</evidence>
<comment type="caution">
    <text evidence="4">The sequence shown here is derived from an EMBL/GenBank/DDBJ whole genome shotgun (WGS) entry which is preliminary data.</text>
</comment>
<gene>
    <name evidence="4" type="ORF">BDP55DRAFT_625140</name>
</gene>
<dbReference type="Proteomes" id="UP001224890">
    <property type="component" value="Unassembled WGS sequence"/>
</dbReference>
<evidence type="ECO:0000256" key="2">
    <source>
        <dbReference type="ARBA" id="ARBA00007409"/>
    </source>
</evidence>
<dbReference type="GeneID" id="85455953"/>
<protein>
    <submittedName>
        <fullName evidence="4">Glutathione S-transferase</fullName>
    </submittedName>
</protein>
<comment type="similarity">
    <text evidence="2">Belongs to the GST superfamily.</text>
</comment>
<dbReference type="InterPro" id="IPR050931">
    <property type="entry name" value="Mito_Protein_Transport_Metaxin"/>
</dbReference>
<dbReference type="SFLD" id="SFLDG01180">
    <property type="entry name" value="SUF1"/>
    <property type="match status" value="1"/>
</dbReference>
<sequence>MDTPVKGQLHIVLYRGFPVSNTYVWSPFVTKLEARLRFAKLQFCIDQGSMSKSPRGKIPYIEITHPNQDQPTTLSDTSLIIQRLIDNDVCPDLNESLSPVVRAQDAAIRALLEDKLAFYQSSERWHDNYETMRSGVMGAIPWPIQPLIGLLAYRGVTRTLYGQGTGRFSSEELAGFRRDIWGHVNALLSEARLTAPDIRTPFWVLGGKSPSEADATVFGFIASGLGCAAWVPPFQCDAVHEELTNMFDNRAPDSKGVIMSFPTLVDYAKRIHNVYFEEYSLWDEDA</sequence>
<dbReference type="EMBL" id="JAHMHR010000001">
    <property type="protein sequence ID" value="KAK1700871.1"/>
    <property type="molecule type" value="Genomic_DNA"/>
</dbReference>
<name>A0AAJ0AYX5_9PEZI</name>
<accession>A0AAJ0AYX5</accession>
<dbReference type="Pfam" id="PF17172">
    <property type="entry name" value="GST_N_4"/>
    <property type="match status" value="1"/>
</dbReference>